<dbReference type="Proteomes" id="UP001558632">
    <property type="component" value="Unassembled WGS sequence"/>
</dbReference>
<protein>
    <submittedName>
        <fullName evidence="1">snRNA-activating protein complex subunit</fullName>
    </submittedName>
</protein>
<accession>A0ABR3L0Z0</accession>
<comment type="caution">
    <text evidence="1">The sequence shown here is derived from an EMBL/GenBank/DDBJ whole genome shotgun (WGS) entry which is preliminary data.</text>
</comment>
<evidence type="ECO:0000313" key="1">
    <source>
        <dbReference type="EMBL" id="KAL1245791.1"/>
    </source>
</evidence>
<organism evidence="1 2">
    <name type="scientific">Trichinella spiralis</name>
    <name type="common">Trichina worm</name>
    <dbReference type="NCBI Taxonomy" id="6334"/>
    <lineage>
        <taxon>Eukaryota</taxon>
        <taxon>Metazoa</taxon>
        <taxon>Ecdysozoa</taxon>
        <taxon>Nematoda</taxon>
        <taxon>Enoplea</taxon>
        <taxon>Dorylaimia</taxon>
        <taxon>Trichinellida</taxon>
        <taxon>Trichinellidae</taxon>
        <taxon>Trichinella</taxon>
    </lineage>
</organism>
<gene>
    <name evidence="1" type="ORF">TSPI_08479</name>
</gene>
<sequence length="67" mass="7609">MAYPLAAGAMRLAAWPLFRRPDETRPIFLTATLEIIFEEEKNNLLFGTNFATAKHHRLLLPTINGNL</sequence>
<keyword evidence="2" id="KW-1185">Reference proteome</keyword>
<proteinExistence type="predicted"/>
<name>A0ABR3L0Z0_TRISP</name>
<evidence type="ECO:0000313" key="2">
    <source>
        <dbReference type="Proteomes" id="UP001558632"/>
    </source>
</evidence>
<reference evidence="1 2" key="1">
    <citation type="submission" date="2024-07" db="EMBL/GenBank/DDBJ databases">
        <title>Enhanced genomic and transcriptomic resources for Trichinella pseudospiralis and T. spiralis underpin the discovery of pronounced molecular differences between stages and species.</title>
        <authorList>
            <person name="Pasi K.K."/>
            <person name="La Rosa G."/>
            <person name="Gomez-Morales M.A."/>
            <person name="Tosini F."/>
            <person name="Sumanam S."/>
            <person name="Young N.D."/>
            <person name="Chang B.C."/>
            <person name="Robin G.B."/>
        </authorList>
    </citation>
    <scope>NUCLEOTIDE SEQUENCE [LARGE SCALE GENOMIC DNA]</scope>
    <source>
        <strain evidence="1">ISS534</strain>
    </source>
</reference>
<dbReference type="EMBL" id="JBEUSY010000068">
    <property type="protein sequence ID" value="KAL1245791.1"/>
    <property type="molecule type" value="Genomic_DNA"/>
</dbReference>